<protein>
    <submittedName>
        <fullName evidence="4">Uncharacterized protein</fullName>
    </submittedName>
</protein>
<evidence type="ECO:0000256" key="1">
    <source>
        <dbReference type="ARBA" id="ARBA00023015"/>
    </source>
</evidence>
<dbReference type="InterPro" id="IPR001845">
    <property type="entry name" value="HTH_ArsR_DNA-bd_dom"/>
</dbReference>
<keyword evidence="2" id="KW-0238">DNA-binding</keyword>
<dbReference type="AlphaFoldDB" id="A0A1S8LAJ9"/>
<dbReference type="GO" id="GO:0003677">
    <property type="term" value="F:DNA binding"/>
    <property type="evidence" value="ECO:0007669"/>
    <property type="project" value="UniProtKB-KW"/>
</dbReference>
<keyword evidence="1" id="KW-0805">Transcription regulation</keyword>
<dbReference type="Pfam" id="PF01022">
    <property type="entry name" value="HTH_5"/>
    <property type="match status" value="1"/>
</dbReference>
<dbReference type="RefSeq" id="WP_077834807.1">
    <property type="nucleotide sequence ID" value="NZ_CP096984.1"/>
</dbReference>
<dbReference type="KEGG" id="crw:CROST_045110"/>
<sequence>MIIIKIIDNIELIHSEALDFLGSLFRLNCDKDFFTSSDEKREFNKDILDWIYKSKEELPEEINKQINTFFNKETFYGMCLVTEIVKTKLSDIEAFLVHIKKLEVSRILSSFLSSGFNLDGMNISEMNSLVKTLLKDEKKAIDFINNNICIDSDKKWELLQFFINPYKMKNDLVNLLEWYYKNMYIKILPEINKKVLNYEEELIHDIEINTKEYMEALTRRNYDSTSEIYVSASYFYEFAYLRSSLFTDAEYYLIGYRFKELNLKDSEALASLLKILKAIGDETRLNILKLLNEKPLYGKEIAQNLKLSNSTISYHLNSLIYNNFITENKVDNKIYYNFNSENMKKIVCDAVDKMLK</sequence>
<keyword evidence="3" id="KW-0804">Transcription</keyword>
<evidence type="ECO:0000256" key="2">
    <source>
        <dbReference type="ARBA" id="ARBA00023125"/>
    </source>
</evidence>
<dbReference type="PROSITE" id="PS50987">
    <property type="entry name" value="HTH_ARSR_2"/>
    <property type="match status" value="1"/>
</dbReference>
<dbReference type="PANTHER" id="PTHR33154:SF33">
    <property type="entry name" value="TRANSCRIPTIONAL REPRESSOR SDPR"/>
    <property type="match status" value="1"/>
</dbReference>
<keyword evidence="5" id="KW-1185">Reference proteome</keyword>
<gene>
    <name evidence="4" type="ORF">CROST_045110</name>
</gene>
<organism evidence="4 5">
    <name type="scientific">Clostridium felsineum</name>
    <dbReference type="NCBI Taxonomy" id="36839"/>
    <lineage>
        <taxon>Bacteria</taxon>
        <taxon>Bacillati</taxon>
        <taxon>Bacillota</taxon>
        <taxon>Clostridia</taxon>
        <taxon>Eubacteriales</taxon>
        <taxon>Clostridiaceae</taxon>
        <taxon>Clostridium</taxon>
    </lineage>
</organism>
<name>A0A1S8LAJ9_9CLOT</name>
<evidence type="ECO:0000313" key="4">
    <source>
        <dbReference type="EMBL" id="URZ13733.1"/>
    </source>
</evidence>
<dbReference type="InterPro" id="IPR051081">
    <property type="entry name" value="HTH_MetalResp_TranReg"/>
</dbReference>
<dbReference type="PANTHER" id="PTHR33154">
    <property type="entry name" value="TRANSCRIPTIONAL REGULATOR, ARSR FAMILY"/>
    <property type="match status" value="1"/>
</dbReference>
<geneLocation type="plasmid" evidence="4 5">
    <name>p330</name>
</geneLocation>
<keyword evidence="4" id="KW-0614">Plasmid</keyword>
<reference evidence="4 5" key="1">
    <citation type="submission" date="2022-04" db="EMBL/GenBank/DDBJ databases">
        <title>Genome sequence of C. roseum typestrain.</title>
        <authorList>
            <person name="Poehlein A."/>
            <person name="Schoch T."/>
            <person name="Duerre P."/>
            <person name="Daniel R."/>
        </authorList>
    </citation>
    <scope>NUCLEOTIDE SEQUENCE [LARGE SCALE GENOMIC DNA]</scope>
    <source>
        <strain evidence="4 5">DSM 7320</strain>
        <plasmid evidence="4 5">p330</plasmid>
    </source>
</reference>
<proteinExistence type="predicted"/>
<dbReference type="SMART" id="SM00418">
    <property type="entry name" value="HTH_ARSR"/>
    <property type="match status" value="1"/>
</dbReference>
<accession>A0A1S8LAJ9</accession>
<dbReference type="NCBIfam" id="NF033788">
    <property type="entry name" value="HTH_metalloreg"/>
    <property type="match status" value="1"/>
</dbReference>
<dbReference type="PRINTS" id="PR00778">
    <property type="entry name" value="HTHARSR"/>
</dbReference>
<dbReference type="STRING" id="84029.CROST_13960"/>
<dbReference type="Gene3D" id="1.10.10.10">
    <property type="entry name" value="Winged helix-like DNA-binding domain superfamily/Winged helix DNA-binding domain"/>
    <property type="match status" value="1"/>
</dbReference>
<dbReference type="Proteomes" id="UP000190951">
    <property type="component" value="Plasmid p330"/>
</dbReference>
<dbReference type="InterPro" id="IPR036388">
    <property type="entry name" value="WH-like_DNA-bd_sf"/>
</dbReference>
<evidence type="ECO:0000313" key="5">
    <source>
        <dbReference type="Proteomes" id="UP000190951"/>
    </source>
</evidence>
<evidence type="ECO:0000256" key="3">
    <source>
        <dbReference type="ARBA" id="ARBA00023163"/>
    </source>
</evidence>
<dbReference type="EMBL" id="CP096984">
    <property type="protein sequence ID" value="URZ13733.1"/>
    <property type="molecule type" value="Genomic_DNA"/>
</dbReference>
<dbReference type="SUPFAM" id="SSF46785">
    <property type="entry name" value="Winged helix' DNA-binding domain"/>
    <property type="match status" value="1"/>
</dbReference>
<dbReference type="InterPro" id="IPR011991">
    <property type="entry name" value="ArsR-like_HTH"/>
</dbReference>
<dbReference type="CDD" id="cd00090">
    <property type="entry name" value="HTH_ARSR"/>
    <property type="match status" value="1"/>
</dbReference>
<dbReference type="InterPro" id="IPR036390">
    <property type="entry name" value="WH_DNA-bd_sf"/>
</dbReference>
<dbReference type="GO" id="GO:0003700">
    <property type="term" value="F:DNA-binding transcription factor activity"/>
    <property type="evidence" value="ECO:0007669"/>
    <property type="project" value="InterPro"/>
</dbReference>